<dbReference type="EMBL" id="UINC01001372">
    <property type="protein sequence ID" value="SUZ79074.1"/>
    <property type="molecule type" value="Genomic_DNA"/>
</dbReference>
<organism evidence="2">
    <name type="scientific">marine metagenome</name>
    <dbReference type="NCBI Taxonomy" id="408172"/>
    <lineage>
        <taxon>unclassified sequences</taxon>
        <taxon>metagenomes</taxon>
        <taxon>ecological metagenomes</taxon>
    </lineage>
</organism>
<keyword evidence="1" id="KW-0472">Membrane</keyword>
<feature type="transmembrane region" description="Helical" evidence="1">
    <location>
        <begin position="21"/>
        <end position="44"/>
    </location>
</feature>
<sequence length="216" mass="23908">MTEFNRPNEKLDSEARRRVKQLAAFPLLLALAAYLGQILTSTLLSSQPLLLISLNATDPMLLLAAHETGAIAFLTVGAVRLFAPDLLLHQLGWEFGPATKAYLKSELGPRNGFSRTIAVLERWFPRVGWVLLFALPGYPMCLLAGIMKMRRVPFVLINLAGTVSRLLLIYWVSSVFEGPVGAAVRFISRFSLPFTFAMVVLVMLQSSRGKKTTSEE</sequence>
<protein>
    <recommendedName>
        <fullName evidence="3">VTT domain-containing protein</fullName>
    </recommendedName>
</protein>
<keyword evidence="1" id="KW-0812">Transmembrane</keyword>
<proteinExistence type="predicted"/>
<evidence type="ECO:0000313" key="2">
    <source>
        <dbReference type="EMBL" id="SUZ79074.1"/>
    </source>
</evidence>
<gene>
    <name evidence="2" type="ORF">METZ01_LOCUS31928</name>
</gene>
<feature type="transmembrane region" description="Helical" evidence="1">
    <location>
        <begin position="154"/>
        <end position="174"/>
    </location>
</feature>
<evidence type="ECO:0008006" key="3">
    <source>
        <dbReference type="Google" id="ProtNLM"/>
    </source>
</evidence>
<reference evidence="2" key="1">
    <citation type="submission" date="2018-05" db="EMBL/GenBank/DDBJ databases">
        <authorList>
            <person name="Lanie J.A."/>
            <person name="Ng W.-L."/>
            <person name="Kazmierczak K.M."/>
            <person name="Andrzejewski T.M."/>
            <person name="Davidsen T.M."/>
            <person name="Wayne K.J."/>
            <person name="Tettelin H."/>
            <person name="Glass J.I."/>
            <person name="Rusch D."/>
            <person name="Podicherti R."/>
            <person name="Tsui H.-C.T."/>
            <person name="Winkler M.E."/>
        </authorList>
    </citation>
    <scope>NUCLEOTIDE SEQUENCE</scope>
</reference>
<feature type="transmembrane region" description="Helical" evidence="1">
    <location>
        <begin position="186"/>
        <end position="204"/>
    </location>
</feature>
<keyword evidence="1" id="KW-1133">Transmembrane helix</keyword>
<accession>A0A381QJJ5</accession>
<feature type="transmembrane region" description="Helical" evidence="1">
    <location>
        <begin position="127"/>
        <end position="147"/>
    </location>
</feature>
<evidence type="ECO:0000256" key="1">
    <source>
        <dbReference type="SAM" id="Phobius"/>
    </source>
</evidence>
<name>A0A381QJJ5_9ZZZZ</name>
<dbReference type="AlphaFoldDB" id="A0A381QJJ5"/>